<organism evidence="6 7">
    <name type="scientific">Brassica cretica</name>
    <name type="common">Mustard</name>
    <dbReference type="NCBI Taxonomy" id="69181"/>
    <lineage>
        <taxon>Eukaryota</taxon>
        <taxon>Viridiplantae</taxon>
        <taxon>Streptophyta</taxon>
        <taxon>Embryophyta</taxon>
        <taxon>Tracheophyta</taxon>
        <taxon>Spermatophyta</taxon>
        <taxon>Magnoliopsida</taxon>
        <taxon>eudicotyledons</taxon>
        <taxon>Gunneridae</taxon>
        <taxon>Pentapetalae</taxon>
        <taxon>rosids</taxon>
        <taxon>malvids</taxon>
        <taxon>Brassicales</taxon>
        <taxon>Brassicaceae</taxon>
        <taxon>Brassiceae</taxon>
        <taxon>Brassica</taxon>
    </lineage>
</organism>
<dbReference type="FunFam" id="1.10.560.10:FF:000037">
    <property type="entry name" value="T-complex protein 1 subunit gamma"/>
    <property type="match status" value="1"/>
</dbReference>
<dbReference type="PROSITE" id="PS00750">
    <property type="entry name" value="TCP1_1"/>
    <property type="match status" value="1"/>
</dbReference>
<dbReference type="InterPro" id="IPR017998">
    <property type="entry name" value="Chaperone_TCP-1"/>
</dbReference>
<dbReference type="PRINTS" id="PR00304">
    <property type="entry name" value="TCOMPLEXTCP1"/>
</dbReference>
<evidence type="ECO:0000256" key="3">
    <source>
        <dbReference type="ARBA" id="ARBA00022840"/>
    </source>
</evidence>
<evidence type="ECO:0008006" key="8">
    <source>
        <dbReference type="Google" id="ProtNLM"/>
    </source>
</evidence>
<dbReference type="Gene3D" id="1.10.560.10">
    <property type="entry name" value="GroEL-like equatorial domain"/>
    <property type="match status" value="2"/>
</dbReference>
<dbReference type="AlphaFoldDB" id="A0A8S9P0F8"/>
<comment type="similarity">
    <text evidence="1 5">Belongs to the TCP-1 chaperonin family.</text>
</comment>
<dbReference type="SUPFAM" id="SSF49764">
    <property type="entry name" value="HSP20-like chaperones"/>
    <property type="match status" value="1"/>
</dbReference>
<evidence type="ECO:0000313" key="6">
    <source>
        <dbReference type="EMBL" id="KAF3508510.1"/>
    </source>
</evidence>
<dbReference type="PROSITE" id="PS00995">
    <property type="entry name" value="TCP1_3"/>
    <property type="match status" value="2"/>
</dbReference>
<dbReference type="InterPro" id="IPR027413">
    <property type="entry name" value="GROEL-like_equatorial_sf"/>
</dbReference>
<dbReference type="Gene3D" id="3.50.7.10">
    <property type="entry name" value="GroEL"/>
    <property type="match status" value="2"/>
</dbReference>
<evidence type="ECO:0000313" key="7">
    <source>
        <dbReference type="Proteomes" id="UP000712600"/>
    </source>
</evidence>
<reference evidence="6" key="1">
    <citation type="submission" date="2019-12" db="EMBL/GenBank/DDBJ databases">
        <title>Genome sequencing and annotation of Brassica cretica.</title>
        <authorList>
            <person name="Studholme D.J."/>
            <person name="Sarris P."/>
        </authorList>
    </citation>
    <scope>NUCLEOTIDE SEQUENCE</scope>
    <source>
        <strain evidence="6">PFS-109/04</strain>
        <tissue evidence="6">Leaf</tissue>
    </source>
</reference>
<sequence length="568" mass="62686">MNAPVLVLKDSLKRESGTKVHHGNIQASKAVADIIRTTLGPRSMLKMLLDAGGGIVVTNDGNAILRELDVAHPAAKSMIELSRTQDEEVGDGTTSVIVLAGEMLHVAEAFIEKSYHPTVICRAYNKALEDAIAVLDKIAMSIDVSDRATVLGLVKSCIGTKFTSQFGDLIADLAIDATTTVGVDLGQGLREVDIKKYIKVEKVPGGQLEDSKVLKGVMFNKDVVAPGKMKRKIVNPRIILLDCPLEYKKGIVVTNDGNAILRELDVAHPAAKSMIELSRTQDEEVGDGTTSVIVLAGEMLHVAEAFIEKSYHPTVICRAYNKALEDAIAVLDKIAMSVDVNDRATVLGLVKSCIGTKFTSQFGDLIADLAIDATTTVGVDLGQGLREVDIKKYIKVEKVPGGQLEDSKVLKGVMFNKDVVAPGKMKRKIVNPRIILLDCPLEYKKGENQTNAELVREEDWEVLLKLEEEYIENICVQILKFKPKQDQMQWWKYCVKGEPEIDTQKVEPESSKLSDLDPETRSSVEKMMFDQRQKQMGLPTSDEIEKKDMMKKFMSQHPEMNFSNAKFN</sequence>
<evidence type="ECO:0000256" key="4">
    <source>
        <dbReference type="ARBA" id="ARBA00023186"/>
    </source>
</evidence>
<dbReference type="EMBL" id="QGKX02001521">
    <property type="protein sequence ID" value="KAF3508510.1"/>
    <property type="molecule type" value="Genomic_DNA"/>
</dbReference>
<dbReference type="InterPro" id="IPR002423">
    <property type="entry name" value="Cpn60/GroEL/TCP-1"/>
</dbReference>
<dbReference type="PANTHER" id="PTHR11353">
    <property type="entry name" value="CHAPERONIN"/>
    <property type="match status" value="1"/>
</dbReference>
<dbReference type="Proteomes" id="UP000712600">
    <property type="component" value="Unassembled WGS sequence"/>
</dbReference>
<keyword evidence="2 5" id="KW-0547">Nucleotide-binding</keyword>
<dbReference type="GO" id="GO:0005524">
    <property type="term" value="F:ATP binding"/>
    <property type="evidence" value="ECO:0007669"/>
    <property type="project" value="UniProtKB-KW"/>
</dbReference>
<dbReference type="PROSITE" id="PS00751">
    <property type="entry name" value="TCP1_2"/>
    <property type="match status" value="2"/>
</dbReference>
<dbReference type="InterPro" id="IPR002194">
    <property type="entry name" value="Chaperonin_TCP-1_CS"/>
</dbReference>
<keyword evidence="3 5" id="KW-0067">ATP-binding</keyword>
<dbReference type="GO" id="GO:0140662">
    <property type="term" value="F:ATP-dependent protein folding chaperone"/>
    <property type="evidence" value="ECO:0007669"/>
    <property type="project" value="InterPro"/>
</dbReference>
<dbReference type="InterPro" id="IPR027410">
    <property type="entry name" value="TCP-1-like_intermed_sf"/>
</dbReference>
<protein>
    <recommendedName>
        <fullName evidence="8">T-complex protein 1 subunit gamma</fullName>
    </recommendedName>
</protein>
<accession>A0A8S9P0F8</accession>
<dbReference type="SUPFAM" id="SSF48592">
    <property type="entry name" value="GroEL equatorial domain-like"/>
    <property type="match status" value="2"/>
</dbReference>
<keyword evidence="4 5" id="KW-0143">Chaperone</keyword>
<dbReference type="SUPFAM" id="SSF52029">
    <property type="entry name" value="GroEL apical domain-like"/>
    <property type="match status" value="2"/>
</dbReference>
<evidence type="ECO:0000256" key="2">
    <source>
        <dbReference type="ARBA" id="ARBA00022741"/>
    </source>
</evidence>
<dbReference type="Pfam" id="PF00118">
    <property type="entry name" value="Cpn60_TCP1"/>
    <property type="match status" value="1"/>
</dbReference>
<evidence type="ECO:0000256" key="1">
    <source>
        <dbReference type="ARBA" id="ARBA00008020"/>
    </source>
</evidence>
<dbReference type="GO" id="GO:0016887">
    <property type="term" value="F:ATP hydrolysis activity"/>
    <property type="evidence" value="ECO:0007669"/>
    <property type="project" value="InterPro"/>
</dbReference>
<dbReference type="InterPro" id="IPR008978">
    <property type="entry name" value="HSP20-like_chaperone"/>
</dbReference>
<evidence type="ECO:0000256" key="5">
    <source>
        <dbReference type="RuleBase" id="RU004187"/>
    </source>
</evidence>
<dbReference type="GO" id="GO:0051082">
    <property type="term" value="F:unfolded protein binding"/>
    <property type="evidence" value="ECO:0007669"/>
    <property type="project" value="InterPro"/>
</dbReference>
<proteinExistence type="inferred from homology"/>
<comment type="caution">
    <text evidence="6">The sequence shown here is derived from an EMBL/GenBank/DDBJ whole genome shotgun (WGS) entry which is preliminary data.</text>
</comment>
<dbReference type="InterPro" id="IPR027409">
    <property type="entry name" value="GroEL-like_apical_dom_sf"/>
</dbReference>
<dbReference type="SUPFAM" id="SSF54849">
    <property type="entry name" value="GroEL-intermediate domain like"/>
    <property type="match status" value="2"/>
</dbReference>
<gene>
    <name evidence="6" type="ORF">F2Q69_00003040</name>
</gene>
<name>A0A8S9P0F8_BRACR</name>
<dbReference type="Gene3D" id="3.30.260.10">
    <property type="entry name" value="TCP-1-like chaperonin intermediate domain"/>
    <property type="match status" value="2"/>
</dbReference>